<protein>
    <submittedName>
        <fullName evidence="1">Uncharacterized protein</fullName>
    </submittedName>
</protein>
<keyword evidence="2" id="KW-1185">Reference proteome</keyword>
<gene>
    <name evidence="1" type="ORF">NC998_07765</name>
</gene>
<organism evidence="1 2">
    <name type="scientific">Trichocoleus desertorum GB2-A4</name>
    <dbReference type="NCBI Taxonomy" id="2933944"/>
    <lineage>
        <taxon>Bacteria</taxon>
        <taxon>Bacillati</taxon>
        <taxon>Cyanobacteriota</taxon>
        <taxon>Cyanophyceae</taxon>
        <taxon>Leptolyngbyales</taxon>
        <taxon>Trichocoleusaceae</taxon>
        <taxon>Trichocoleus</taxon>
    </lineage>
</organism>
<name>A0ABV0J5C8_9CYAN</name>
<reference evidence="1 2" key="1">
    <citation type="submission" date="2022-04" db="EMBL/GenBank/DDBJ databases">
        <title>Positive selection, recombination, and allopatry shape intraspecific diversity of widespread and dominant cyanobacteria.</title>
        <authorList>
            <person name="Wei J."/>
            <person name="Shu W."/>
            <person name="Hu C."/>
        </authorList>
    </citation>
    <scope>NUCLEOTIDE SEQUENCE [LARGE SCALE GENOMIC DNA]</scope>
    <source>
        <strain evidence="1 2">GB2-A4</strain>
    </source>
</reference>
<evidence type="ECO:0000313" key="1">
    <source>
        <dbReference type="EMBL" id="MEP0816991.1"/>
    </source>
</evidence>
<sequence length="65" mass="7704">MNPLRSRVHRLIDQLSDEEIESIWPVLEALYYDFYMLRAIEESKQTLQPGDTLTREEALRSLPLL</sequence>
<accession>A0ABV0J5C8</accession>
<comment type="caution">
    <text evidence="1">The sequence shown here is derived from an EMBL/GenBank/DDBJ whole genome shotgun (WGS) entry which is preliminary data.</text>
</comment>
<evidence type="ECO:0000313" key="2">
    <source>
        <dbReference type="Proteomes" id="UP001464891"/>
    </source>
</evidence>
<proteinExistence type="predicted"/>
<dbReference type="EMBL" id="JAMPKM010000003">
    <property type="protein sequence ID" value="MEP0816991.1"/>
    <property type="molecule type" value="Genomic_DNA"/>
</dbReference>
<dbReference type="RefSeq" id="WP_190439362.1">
    <property type="nucleotide sequence ID" value="NZ_JAMPKM010000003.1"/>
</dbReference>
<dbReference type="Proteomes" id="UP001464891">
    <property type="component" value="Unassembled WGS sequence"/>
</dbReference>